<dbReference type="EMBL" id="AK367656">
    <property type="protein sequence ID" value="BAJ98859.1"/>
    <property type="molecule type" value="mRNA"/>
</dbReference>
<dbReference type="GeneID" id="123413603"/>
<dbReference type="OMA" id="DHERAPG"/>
<sequence length="235" mass="25954">MDRAGGNQAGQVSKKGKKKHAKDESDRQKQAEKKRRRLEKALANSAAIISELEKKRQQKQEEQRRLDDEGAAIAEAVALHVLIGEDCDEPRQLMWNGHRGRGHRDDFVDHERAPGAQRAGGDAYPCGSRSPLARASRSHMPQWRLTDCGMSGPFSFSSWERMGDFEGLYCEGTPCQTDQDTYCHGGLVAATQAVSPFGYVSEDPFPAHGTEGASSINIMLGGTCSNSLNIYRRQF</sequence>
<reference evidence="4" key="2">
    <citation type="journal article" date="2012" name="Nature">
        <title>A physical, genetic and functional sequence assembly of the barley genome.</title>
        <authorList>
            <consortium name="The International Barley Genome Sequencing Consortium"/>
            <person name="Mayer K.F."/>
            <person name="Waugh R."/>
            <person name="Brown J.W."/>
            <person name="Schulman A."/>
            <person name="Langridge P."/>
            <person name="Platzer M."/>
            <person name="Fincher G.B."/>
            <person name="Muehlbauer G.J."/>
            <person name="Sato K."/>
            <person name="Close T.J."/>
            <person name="Wise R.P."/>
            <person name="Stein N."/>
        </authorList>
    </citation>
    <scope>NUCLEOTIDE SEQUENCE [LARGE SCALE GENOMIC DNA]</scope>
    <source>
        <strain evidence="4">cv. Morex</strain>
    </source>
</reference>
<dbReference type="Gramene" id="HORVU.MOREX.r3.7HG0636530.1">
    <property type="protein sequence ID" value="HORVU.MOREX.r3.7HG0636530.1.CDS1"/>
    <property type="gene ID" value="HORVU.MOREX.r3.7HG0636530"/>
</dbReference>
<dbReference type="RefSeq" id="XP_044962475.1">
    <property type="nucleotide sequence ID" value="XM_045106540.1"/>
</dbReference>
<gene>
    <name evidence="3" type="primary">LOC123413603</name>
</gene>
<dbReference type="PANTHER" id="PTHR34212:SF2">
    <property type="entry name" value="MADS-BOX TRANSCRIPTION FACTOR 8"/>
    <property type="match status" value="1"/>
</dbReference>
<evidence type="ECO:0000313" key="4">
    <source>
        <dbReference type="Proteomes" id="UP000011116"/>
    </source>
</evidence>
<reference evidence="3" key="4">
    <citation type="submission" date="2022-01" db="UniProtKB">
        <authorList>
            <consortium name="EnsemblPlants"/>
        </authorList>
    </citation>
    <scope>IDENTIFICATION</scope>
    <source>
        <strain evidence="3">subsp. vulgare</strain>
    </source>
</reference>
<accession>F2DUT8</accession>
<evidence type="ECO:0000313" key="3">
    <source>
        <dbReference type="EnsemblPlants" id="HORVU.MOREX.r3.7HG0636530.1.CDS1"/>
    </source>
</evidence>
<dbReference type="KEGG" id="hvg:123413603"/>
<dbReference type="Proteomes" id="UP000011116">
    <property type="component" value="Chromosome 7H"/>
</dbReference>
<dbReference type="CDD" id="cd22249">
    <property type="entry name" value="UDM1_RNF168_RNF169-like"/>
    <property type="match status" value="1"/>
</dbReference>
<dbReference type="AlphaFoldDB" id="F2DUT8"/>
<proteinExistence type="evidence at transcript level"/>
<dbReference type="HOGENOM" id="CLU_066528_1_0_1"/>
<evidence type="ECO:0000313" key="2">
    <source>
        <dbReference type="EMBL" id="BAJ98859.1"/>
    </source>
</evidence>
<dbReference type="eggNOG" id="ENOG502QSDB">
    <property type="taxonomic scope" value="Eukaryota"/>
</dbReference>
<evidence type="ECO:0000256" key="1">
    <source>
        <dbReference type="SAM" id="MobiDB-lite"/>
    </source>
</evidence>
<dbReference type="RefSeq" id="XP_044962474.1">
    <property type="nucleotide sequence ID" value="XM_045106539.1"/>
</dbReference>
<dbReference type="SMR" id="F2DUT8"/>
<keyword evidence="4" id="KW-1185">Reference proteome</keyword>
<dbReference type="EnsemblPlants" id="HORVU.MOREX.r3.7HG0636530.1">
    <property type="protein sequence ID" value="HORVU.MOREX.r3.7HG0636530.1.CDS1"/>
    <property type="gene ID" value="HORVU.MOREX.r3.7HG0636530"/>
</dbReference>
<reference evidence="3" key="3">
    <citation type="submission" date="2020-10" db="EMBL/GenBank/DDBJ databases">
        <authorList>
            <person name="Scholz U."/>
            <person name="Mascher M."/>
            <person name="Fiebig A."/>
        </authorList>
    </citation>
    <scope>NUCLEOTIDE SEQUENCE [LARGE SCALE GENOMIC DNA]</scope>
    <source>
        <strain evidence="3">cv. Morex</strain>
    </source>
</reference>
<feature type="region of interest" description="Disordered" evidence="1">
    <location>
        <begin position="1"/>
        <end position="42"/>
    </location>
</feature>
<name>F2DUT8_HORVV</name>
<feature type="compositionally biased region" description="Basic and acidic residues" evidence="1">
    <location>
        <begin position="21"/>
        <end position="31"/>
    </location>
</feature>
<reference evidence="2" key="1">
    <citation type="journal article" date="2011" name="Plant Physiol.">
        <title>Comprehensive sequence analysis of 24,783 barley full-length cDNAs derived from 12 clone libraries.</title>
        <authorList>
            <person name="Matsumoto T."/>
            <person name="Tanaka T."/>
            <person name="Sakai H."/>
            <person name="Amano N."/>
            <person name="Kanamori H."/>
            <person name="Kurita K."/>
            <person name="Kikuta A."/>
            <person name="Kamiya K."/>
            <person name="Yamamoto M."/>
            <person name="Ikawa H."/>
            <person name="Fujii N."/>
            <person name="Hori K."/>
            <person name="Itoh T."/>
            <person name="Sato K."/>
        </authorList>
    </citation>
    <scope>NUCLEOTIDE SEQUENCE</scope>
    <source>
        <tissue evidence="2">Shoot and root</tissue>
    </source>
</reference>
<dbReference type="PaxDb" id="4513-MLOC_61811.2"/>
<dbReference type="PANTHER" id="PTHR34212">
    <property type="entry name" value="OS02G0104200 PROTEIN"/>
    <property type="match status" value="1"/>
</dbReference>
<dbReference type="STRING" id="112509.F2DUT8"/>
<dbReference type="OrthoDB" id="1939301at2759"/>
<organism evidence="2">
    <name type="scientific">Hordeum vulgare subsp. vulgare</name>
    <name type="common">Domesticated barley</name>
    <dbReference type="NCBI Taxonomy" id="112509"/>
    <lineage>
        <taxon>Eukaryota</taxon>
        <taxon>Viridiplantae</taxon>
        <taxon>Streptophyta</taxon>
        <taxon>Embryophyta</taxon>
        <taxon>Tracheophyta</taxon>
        <taxon>Spermatophyta</taxon>
        <taxon>Magnoliopsida</taxon>
        <taxon>Liliopsida</taxon>
        <taxon>Poales</taxon>
        <taxon>Poaceae</taxon>
        <taxon>BOP clade</taxon>
        <taxon>Pooideae</taxon>
        <taxon>Triticodae</taxon>
        <taxon>Triticeae</taxon>
        <taxon>Hordeinae</taxon>
        <taxon>Hordeum</taxon>
    </lineage>
</organism>
<protein>
    <submittedName>
        <fullName evidence="2">Predicted protein</fullName>
    </submittedName>
</protein>
<dbReference type="Gramene" id="HORVU.MOREX.r2.7HG0528910.1">
    <property type="protein sequence ID" value="HORVU.MOREX.r2.7HG0528910.1.CDS.1"/>
    <property type="gene ID" value="HORVU.MOREX.r2.7HG0528910"/>
</dbReference>